<dbReference type="HAMAP" id="MF_01867">
    <property type="entry name" value="BshC"/>
    <property type="match status" value="1"/>
</dbReference>
<name>A0A845Q024_9FLAO</name>
<dbReference type="AlphaFoldDB" id="A0A845Q024"/>
<evidence type="ECO:0000259" key="3">
    <source>
        <dbReference type="Pfam" id="PF10079"/>
    </source>
</evidence>
<dbReference type="PIRSF" id="PIRSF012535">
    <property type="entry name" value="UCP012535"/>
    <property type="match status" value="1"/>
</dbReference>
<dbReference type="NCBIfam" id="TIGR03998">
    <property type="entry name" value="thiol_BshC"/>
    <property type="match status" value="1"/>
</dbReference>
<dbReference type="EMBL" id="JAAABJ010000641">
    <property type="protein sequence ID" value="NAW52037.1"/>
    <property type="molecule type" value="Genomic_DNA"/>
</dbReference>
<feature type="domain" description="Bacillithiol biosynthesis BshC N-terminal Rossmann-like" evidence="3">
    <location>
        <begin position="17"/>
        <end position="371"/>
    </location>
</feature>
<dbReference type="InterPro" id="IPR055399">
    <property type="entry name" value="CC_BshC"/>
</dbReference>
<keyword evidence="6" id="KW-1185">Reference proteome</keyword>
<dbReference type="Pfam" id="PF10079">
    <property type="entry name" value="Rossmann-like_BshC"/>
    <property type="match status" value="1"/>
</dbReference>
<evidence type="ECO:0000313" key="5">
    <source>
        <dbReference type="EMBL" id="NAW52037.1"/>
    </source>
</evidence>
<dbReference type="EC" id="6.-.-.-" evidence="2"/>
<proteinExistence type="inferred from homology"/>
<sequence length="530" mass="62765">MTDGRFTIDFRDIPYIPEMLKDYLKGDLNEYQNLHYSKQNALIQAYRKSRNYSPEYRKVLVEVLTRQMQKVSITAKQMQYIELLKQENTFTVTTGHQLNLFTGPVFFIYKILQTIKTAQYLSENNEGKNFVPLFWMATEDHDFEEINHFKTERNFYKIHEKSGGAVGRIQLSDLSFLDEYEKEFKDFTYGTELIRWIREAYQEGRSLALATRILVNRIFGRYGLLILNPDDKQLKKIASPIFEKELKEKALYTSTQQSVEQLVKQYGKVQVNPREINLFYLRKNARNRIQKIGEQYQVLDTDIHFSQAEILAEMREYPHRFSPNAVLRPVYQEAILPNVVYIGGNAEVMYWLELKIFFEALGLEFPLLLPRASLAFITEKTFHKIQKLNLKVEDFFGNYQELVHQKLLENTSLYALLEEKEKVIHTLFKTLKEQAELTDKTFGNLVIAEQMRQLKSFTRMKKRLLRAEKIIQADLYQRYNELYEKLNPEGVWQERKINFSDFYAENGPEWLQTCYENINENTSALTIVVL</sequence>
<evidence type="ECO:0000256" key="1">
    <source>
        <dbReference type="ARBA" id="ARBA00022598"/>
    </source>
</evidence>
<gene>
    <name evidence="2 5" type="primary">bshC</name>
    <name evidence="5" type="ORF">GNY06_11880</name>
</gene>
<protein>
    <recommendedName>
        <fullName evidence="2">Putative cysteine ligase BshC</fullName>
        <ecNumber evidence="2">6.-.-.-</ecNumber>
    </recommendedName>
</protein>
<reference evidence="5 6" key="1">
    <citation type="submission" date="2019-11" db="EMBL/GenBank/DDBJ databases">
        <title>Characterization of Elizabethkingia argenteiflava sp. nov., isolated from inner surface of Soybean Pods.</title>
        <authorList>
            <person name="Mo S."/>
        </authorList>
    </citation>
    <scope>NUCLEOTIDE SEQUENCE [LARGE SCALE GENOMIC DNA]</scope>
    <source>
        <strain evidence="5 6">YB22</strain>
    </source>
</reference>
<dbReference type="Proteomes" id="UP000553459">
    <property type="component" value="Unassembled WGS sequence"/>
</dbReference>
<feature type="domain" description="Bacillithiol biosynthesis BshC C-terminal coiled-coil" evidence="4">
    <location>
        <begin position="376"/>
        <end position="528"/>
    </location>
</feature>
<comment type="caution">
    <text evidence="5">The sequence shown here is derived from an EMBL/GenBank/DDBJ whole genome shotgun (WGS) entry which is preliminary data.</text>
</comment>
<dbReference type="InterPro" id="IPR055398">
    <property type="entry name" value="Rossmann-like_BshC"/>
</dbReference>
<organism evidence="5 6">
    <name type="scientific">Elizabethkingia argenteiflava</name>
    <dbReference type="NCBI Taxonomy" id="2681556"/>
    <lineage>
        <taxon>Bacteria</taxon>
        <taxon>Pseudomonadati</taxon>
        <taxon>Bacteroidota</taxon>
        <taxon>Flavobacteriia</taxon>
        <taxon>Flavobacteriales</taxon>
        <taxon>Weeksellaceae</taxon>
        <taxon>Elizabethkingia</taxon>
    </lineage>
</organism>
<dbReference type="GO" id="GO:0016874">
    <property type="term" value="F:ligase activity"/>
    <property type="evidence" value="ECO:0007669"/>
    <property type="project" value="UniProtKB-UniRule"/>
</dbReference>
<accession>A0A845Q024</accession>
<evidence type="ECO:0000313" key="6">
    <source>
        <dbReference type="Proteomes" id="UP000553459"/>
    </source>
</evidence>
<dbReference type="Pfam" id="PF24850">
    <property type="entry name" value="CC_BshC"/>
    <property type="match status" value="1"/>
</dbReference>
<dbReference type="RefSeq" id="WP_166520285.1">
    <property type="nucleotide sequence ID" value="NZ_JAAABJ010000641.1"/>
</dbReference>
<evidence type="ECO:0000256" key="2">
    <source>
        <dbReference type="HAMAP-Rule" id="MF_01867"/>
    </source>
</evidence>
<dbReference type="InterPro" id="IPR011199">
    <property type="entry name" value="Bacillithiol_biosynth_BshC"/>
</dbReference>
<comment type="similarity">
    <text evidence="2">Belongs to the BshC family.</text>
</comment>
<evidence type="ECO:0000259" key="4">
    <source>
        <dbReference type="Pfam" id="PF24850"/>
    </source>
</evidence>
<keyword evidence="1 2" id="KW-0436">Ligase</keyword>